<reference evidence="2" key="1">
    <citation type="submission" date="2022-12" db="EMBL/GenBank/DDBJ databases">
        <title>Draft Genome Sequences of Bacillus licheniformis and Bacillus paralicheniformis strains isolated from Irish skim milk powders.</title>
        <authorList>
            <person name="Lourenco A."/>
            <person name="Li F."/>
            <person name="Geraldine D."/>
            <person name="Tobin J.T."/>
            <person name="Butler F."/>
            <person name="Jordan K."/>
            <person name="Obrien T."/>
        </authorList>
    </citation>
    <scope>NUCLEOTIDE SEQUENCE</scope>
    <source>
        <strain evidence="2">3370</strain>
    </source>
</reference>
<dbReference type="AlphaFoldDB" id="A0AAW6KLS7"/>
<sequence length="36" mass="4052">SSDLGLTISSRCKLVIPKKDDDKPKSKEEERFGGRM</sequence>
<organism evidence="2 3">
    <name type="scientific">Bacillus paralicheniformis</name>
    <dbReference type="NCBI Taxonomy" id="1648923"/>
    <lineage>
        <taxon>Bacteria</taxon>
        <taxon>Bacillati</taxon>
        <taxon>Bacillota</taxon>
        <taxon>Bacilli</taxon>
        <taxon>Bacillales</taxon>
        <taxon>Bacillaceae</taxon>
        <taxon>Bacillus</taxon>
    </lineage>
</organism>
<feature type="compositionally biased region" description="Basic and acidic residues" evidence="1">
    <location>
        <begin position="17"/>
        <end position="36"/>
    </location>
</feature>
<gene>
    <name evidence="2" type="ORF">PVN32_25820</name>
</gene>
<feature type="non-terminal residue" evidence="2">
    <location>
        <position position="1"/>
    </location>
</feature>
<comment type="caution">
    <text evidence="2">The sequence shown here is derived from an EMBL/GenBank/DDBJ whole genome shotgun (WGS) entry which is preliminary data.</text>
</comment>
<evidence type="ECO:0000256" key="1">
    <source>
        <dbReference type="SAM" id="MobiDB-lite"/>
    </source>
</evidence>
<protein>
    <submittedName>
        <fullName evidence="2">Phage terminase small subunit P27 family</fullName>
    </submittedName>
</protein>
<feature type="region of interest" description="Disordered" evidence="1">
    <location>
        <begin position="15"/>
        <end position="36"/>
    </location>
</feature>
<name>A0AAW6KLS7_9BACI</name>
<evidence type="ECO:0000313" key="2">
    <source>
        <dbReference type="EMBL" id="MDE1455514.1"/>
    </source>
</evidence>
<dbReference type="Proteomes" id="UP001216709">
    <property type="component" value="Unassembled WGS sequence"/>
</dbReference>
<dbReference type="EMBL" id="JARAFO010000530">
    <property type="protein sequence ID" value="MDE1455514.1"/>
    <property type="molecule type" value="Genomic_DNA"/>
</dbReference>
<accession>A0AAW6KLS7</accession>
<proteinExistence type="predicted"/>
<evidence type="ECO:0000313" key="3">
    <source>
        <dbReference type="Proteomes" id="UP001216709"/>
    </source>
</evidence>